<comment type="caution">
    <text evidence="2">The sequence shown here is derived from an EMBL/GenBank/DDBJ whole genome shotgun (WGS) entry which is preliminary data.</text>
</comment>
<dbReference type="EMBL" id="JAACJJ010000044">
    <property type="protein sequence ID" value="KAF5314484.1"/>
    <property type="molecule type" value="Genomic_DNA"/>
</dbReference>
<sequence>MSEFLPNPNQTTEEQPLNCYKLNSAQRKYSFTTDTMDTHTMLSIHDGTPMDDARQMIYQEIQHCEHRILGLRSQLNMYASVARLPPEILLQIFAKLTEDGGFVDSMKCIPITHVCRRWRSLALDAPALWTNLSSENLLWTTAMLERSKSAPLTVLMDEMSHRVATPILKHLSRIISLTIEDWSAGELQTLHALIEDNAIVAPQLEVLSLSCDGVLPWSLPSTTFQQTHRLNNLFIDSIHIDWSHSPLFRNLTKLRVKTVLSDGQPTWRELISALDQMPSLKSLFLDDMLPTSPFDAAHDAVSTSLPNLQSVVFRRVPALGPVVTFLNHVELPQDLKVFTIVHVNGCSNRGEFHEFYDAINRSLPSAFSRAKYMNVLRKAIGDDDFGTILMECFATLRDDFYSKRFNANHETNPADIGLELSYSPRACNRPVILVDALDKLKLSSITHLRIGVYVGYPELLALLKRLPELQVIQVFEQATVHLTQALNFFQPRDAGEESLIMPKLTEIRVCRDYSPMHRKNSLFTDDTWQDLKAFLEYRQSLQAGLHKLYIRKCRYVSNEMVEGLKKCVGDLRWDGICTKLR</sequence>
<dbReference type="AlphaFoldDB" id="A0A8H5B0W6"/>
<name>A0A8H5B0W6_9AGAR</name>
<dbReference type="InterPro" id="IPR032675">
    <property type="entry name" value="LRR_dom_sf"/>
</dbReference>
<dbReference type="PROSITE" id="PS50181">
    <property type="entry name" value="FBOX"/>
    <property type="match status" value="1"/>
</dbReference>
<dbReference type="Proteomes" id="UP000567179">
    <property type="component" value="Unassembled WGS sequence"/>
</dbReference>
<protein>
    <recommendedName>
        <fullName evidence="1">F-box domain-containing protein</fullName>
    </recommendedName>
</protein>
<reference evidence="2 3" key="1">
    <citation type="journal article" date="2020" name="ISME J.">
        <title>Uncovering the hidden diversity of litter-decomposition mechanisms in mushroom-forming fungi.</title>
        <authorList>
            <person name="Floudas D."/>
            <person name="Bentzer J."/>
            <person name="Ahren D."/>
            <person name="Johansson T."/>
            <person name="Persson P."/>
            <person name="Tunlid A."/>
        </authorList>
    </citation>
    <scope>NUCLEOTIDE SEQUENCE [LARGE SCALE GENOMIC DNA]</scope>
    <source>
        <strain evidence="2 3">CBS 101986</strain>
    </source>
</reference>
<dbReference type="SUPFAM" id="SSF81383">
    <property type="entry name" value="F-box domain"/>
    <property type="match status" value="1"/>
</dbReference>
<gene>
    <name evidence="2" type="ORF">D9619_011763</name>
</gene>
<evidence type="ECO:0000313" key="3">
    <source>
        <dbReference type="Proteomes" id="UP000567179"/>
    </source>
</evidence>
<keyword evidence="3" id="KW-1185">Reference proteome</keyword>
<dbReference type="PANTHER" id="PTHR38926:SF5">
    <property type="entry name" value="F-BOX AND LEUCINE-RICH REPEAT PROTEIN 6"/>
    <property type="match status" value="1"/>
</dbReference>
<dbReference type="InterPro" id="IPR001810">
    <property type="entry name" value="F-box_dom"/>
</dbReference>
<accession>A0A8H5B0W6</accession>
<dbReference type="SUPFAM" id="SSF52047">
    <property type="entry name" value="RNI-like"/>
    <property type="match status" value="1"/>
</dbReference>
<dbReference type="OrthoDB" id="3224080at2759"/>
<dbReference type="Pfam" id="PF12937">
    <property type="entry name" value="F-box-like"/>
    <property type="match status" value="1"/>
</dbReference>
<dbReference type="Gene3D" id="3.80.10.10">
    <property type="entry name" value="Ribonuclease Inhibitor"/>
    <property type="match status" value="1"/>
</dbReference>
<dbReference type="Gene3D" id="1.20.1280.50">
    <property type="match status" value="1"/>
</dbReference>
<dbReference type="InterPro" id="IPR036047">
    <property type="entry name" value="F-box-like_dom_sf"/>
</dbReference>
<proteinExistence type="predicted"/>
<dbReference type="PANTHER" id="PTHR38926">
    <property type="entry name" value="F-BOX DOMAIN CONTAINING PROTEIN, EXPRESSED"/>
    <property type="match status" value="1"/>
</dbReference>
<evidence type="ECO:0000313" key="2">
    <source>
        <dbReference type="EMBL" id="KAF5314484.1"/>
    </source>
</evidence>
<evidence type="ECO:0000259" key="1">
    <source>
        <dbReference type="PROSITE" id="PS50181"/>
    </source>
</evidence>
<organism evidence="2 3">
    <name type="scientific">Psilocybe cf. subviscida</name>
    <dbReference type="NCBI Taxonomy" id="2480587"/>
    <lineage>
        <taxon>Eukaryota</taxon>
        <taxon>Fungi</taxon>
        <taxon>Dikarya</taxon>
        <taxon>Basidiomycota</taxon>
        <taxon>Agaricomycotina</taxon>
        <taxon>Agaricomycetes</taxon>
        <taxon>Agaricomycetidae</taxon>
        <taxon>Agaricales</taxon>
        <taxon>Agaricineae</taxon>
        <taxon>Strophariaceae</taxon>
        <taxon>Psilocybe</taxon>
    </lineage>
</organism>
<feature type="domain" description="F-box" evidence="1">
    <location>
        <begin position="78"/>
        <end position="132"/>
    </location>
</feature>